<protein>
    <submittedName>
        <fullName evidence="1">Uncharacterized protein</fullName>
    </submittedName>
</protein>
<dbReference type="EMBL" id="CM046107">
    <property type="protein sequence ID" value="KAI8431839.1"/>
    <property type="molecule type" value="Genomic_DNA"/>
</dbReference>
<comment type="caution">
    <text evidence="1">The sequence shown here is derived from an EMBL/GenBank/DDBJ whole genome shotgun (WGS) entry which is preliminary data.</text>
</comment>
<organism evidence="1 2">
    <name type="scientific">Choristoneura fumiferana</name>
    <name type="common">Spruce budworm moth</name>
    <name type="synonym">Archips fumiferana</name>
    <dbReference type="NCBI Taxonomy" id="7141"/>
    <lineage>
        <taxon>Eukaryota</taxon>
        <taxon>Metazoa</taxon>
        <taxon>Ecdysozoa</taxon>
        <taxon>Arthropoda</taxon>
        <taxon>Hexapoda</taxon>
        <taxon>Insecta</taxon>
        <taxon>Pterygota</taxon>
        <taxon>Neoptera</taxon>
        <taxon>Endopterygota</taxon>
        <taxon>Lepidoptera</taxon>
        <taxon>Glossata</taxon>
        <taxon>Ditrysia</taxon>
        <taxon>Tortricoidea</taxon>
        <taxon>Tortricidae</taxon>
        <taxon>Tortricinae</taxon>
        <taxon>Choristoneura</taxon>
    </lineage>
</organism>
<sequence>MGLGYWTCEQLIFDQKTGELLTDRSWDYHVPQARDIPHDFRVYSRNSPYSEPGYFGPISLTVQRVLSFSSFAALTGQCAMDRVSFLVNGEPHSVGNEVSSDVSLLDYLRIGIELRGTKYMCREGGCGTCVVAAARDGRAPSAVNSCLVAVTSCQGWEVVTVEGLGGRLRGYHPLQVALAEHNGSQCGHCSPGWVMAMYSLLQSKKKLTMLEIEQSFGSNVCRCTGYRPILEAFKTFASDAPEAQAEDMEVTPNIEIKLKDGKFWFRVQFIRDIFEVLQRYGYESYMLVAGNTGVYPIDDYPRILIDVSGISELKGYRFDQNMVLGAGTTLSDVIDIFEAVANTEGYFWYLEKLRQHLLMVAHIPVRNLATIAGNLMVKYQHRDFQSDVFLLLEAVGAYITILDSRSKYLKVTPEAFLNVDMRGKVIQNVLLPPLSQEYRFVSFKIMPRTENAHAIVHSAYLYKLDSMNTVLEARLVYGGLSAQFIHARATERFLVGRKLFDNMTLQGGIKVLEKELVVVENPPEPSVAYRKNLAVNLFYKGLLQLSPAGAVAARYASGAVTLSQARPVSSSRQFVSTNPKLYPLNEPITKVEALVQCAGEAPYTEDKPSLPREVFGAFVLATVPSGDIDSVDVGDALRHPGVVAVYTYQDVPGVNAFTPGDLKLLSLSPEELFCSGPVKYNGQVIGVVVAETRYIAEYGAKLVHVKYKNVRRPVFDVKEAKNDSNRVNMVGHNEGGAKGNNLFKVIKGNVTVYQQHFFCMETIVSVTKPTEEGLEAYTTTQFLDLTQVMISKALKIPENKIDVYVRRLGGAYGEKITRSSQVAVACALVTHKLERPCRIILPLATHYKAIGKRLPCSTDYEVAVDKLGRIQYCNENLYMDNGYLVDEPLYMLAIGNYYNCYTKTRWNFKLFTVTTDTASNTWCRAPGTLEAIASVEFMMERIAYELSLDQLEVRLRNLDPGSTDLRGMAERVKTEAQYADRRAAVNSFNSQNRWKKRGLRFSLMRWQPTGGQNIDVNLSVFHDDGTVAMVIGGVEMGQGINTKAVQIAAYLLKIPVEKIQIKANTSFITPNSSGSVGSITSINIGIGVQRCCEELLRRLAPIKENMVGASWEAIVKAAFEADVDLQTHGYVSMADRQKVPVFGVTLAEVEIDVLTGEWEVLRVDLLEDAGLSVSPWIDIGQKARLLWVSGTGRVSISSSTPLLGELLTDRTWNYYVPQARDIPRDFRVYFRSNSYSEPRLFGAKSIGEPPICMSVSVPFAMREAIVAARLDAGLPADQWFQIELSMLVQNRLKQAEAHNKGKHTHTHPNITPVFPNGVGRAKEGRAHEHYRFGATFRNFSQTSQRRARGKVGRQTEPRQESRLRKRQDYGFEDKLLDQIDVASFIQKPDYDYEPYRQPNSHNVFRKFEDYHPAGLPRDRREPLPSPEDPHALLATQDQPPLAPHKLNFAPNDPDARVVEDTTLNNYQQKMLVDRQLVHNPKKKCSLAKMFPFFSHNKAVHDKKGTKKKKPCDTCSKKIKKNHDSVTETEHVDLRKKKKKQERFMDDGRIKKRYAQRTCPKCKMKYIQMRRKRWELPKIIHNSRQYYASLNNAPKETVETSSKQFEKVNIKKRFDDEIMAARSQSHGQNYLSQVKQQFKTLEELERKVENVQI</sequence>
<accession>A0ACC0K5V5</accession>
<evidence type="ECO:0000313" key="2">
    <source>
        <dbReference type="Proteomes" id="UP001064048"/>
    </source>
</evidence>
<reference evidence="1 2" key="1">
    <citation type="journal article" date="2022" name="Genome Biol. Evol.">
        <title>The Spruce Budworm Genome: Reconstructing the Evolutionary History of Antifreeze Proteins.</title>
        <authorList>
            <person name="Beliveau C."/>
            <person name="Gagne P."/>
            <person name="Picq S."/>
            <person name="Vernygora O."/>
            <person name="Keeling C.I."/>
            <person name="Pinkney K."/>
            <person name="Doucet D."/>
            <person name="Wen F."/>
            <person name="Johnston J.S."/>
            <person name="Maaroufi H."/>
            <person name="Boyle B."/>
            <person name="Laroche J."/>
            <person name="Dewar K."/>
            <person name="Juretic N."/>
            <person name="Blackburn G."/>
            <person name="Nisole A."/>
            <person name="Brunet B."/>
            <person name="Brandao M."/>
            <person name="Lumley L."/>
            <person name="Duan J."/>
            <person name="Quan G."/>
            <person name="Lucarotti C.J."/>
            <person name="Roe A.D."/>
            <person name="Sperling F.A.H."/>
            <person name="Levesque R.C."/>
            <person name="Cusson M."/>
        </authorList>
    </citation>
    <scope>NUCLEOTIDE SEQUENCE [LARGE SCALE GENOMIC DNA]</scope>
    <source>
        <strain evidence="1">Glfc:IPQL:Cfum</strain>
    </source>
</reference>
<dbReference type="Proteomes" id="UP001064048">
    <property type="component" value="Chromosome 7"/>
</dbReference>
<gene>
    <name evidence="1" type="ORF">MSG28_004413</name>
</gene>
<proteinExistence type="predicted"/>
<keyword evidence="2" id="KW-1185">Reference proteome</keyword>
<evidence type="ECO:0000313" key="1">
    <source>
        <dbReference type="EMBL" id="KAI8431839.1"/>
    </source>
</evidence>
<name>A0ACC0K5V5_CHOFU</name>